<dbReference type="EMBL" id="JAVBIK010000001">
    <property type="protein sequence ID" value="MDT7520375.1"/>
    <property type="molecule type" value="Genomic_DNA"/>
</dbReference>
<dbReference type="PROSITE" id="PS51257">
    <property type="entry name" value="PROKAR_LIPOPROTEIN"/>
    <property type="match status" value="1"/>
</dbReference>
<evidence type="ECO:0000256" key="1">
    <source>
        <dbReference type="SAM" id="MobiDB-lite"/>
    </source>
</evidence>
<feature type="chain" id="PRO_5047415489" evidence="2">
    <location>
        <begin position="23"/>
        <end position="86"/>
    </location>
</feature>
<proteinExistence type="predicted"/>
<accession>A0ABU3KRD8</accession>
<gene>
    <name evidence="3" type="ORF">RAE19_16955</name>
</gene>
<comment type="caution">
    <text evidence="3">The sequence shown here is derived from an EMBL/GenBank/DDBJ whole genome shotgun (WGS) entry which is preliminary data.</text>
</comment>
<protein>
    <submittedName>
        <fullName evidence="3">Uncharacterized protein</fullName>
    </submittedName>
</protein>
<reference evidence="3 4" key="1">
    <citation type="submission" date="2023-08" db="EMBL/GenBank/DDBJ databases">
        <title>Rhodoferax potami sp. nov. and Rhodoferax mekongensis sp. nov., isolated from the Mekong River in Thailand.</title>
        <authorList>
            <person name="Kitikhun S."/>
            <person name="Charoenyingcharoen P."/>
            <person name="Siriarchawattana P."/>
            <person name="Likhitrattanapisal S."/>
            <person name="Nilsakha T."/>
            <person name="Chanpet A."/>
            <person name="Rattanawaree P."/>
            <person name="Ingsriswang S."/>
        </authorList>
    </citation>
    <scope>NUCLEOTIDE SEQUENCE [LARGE SCALE GENOMIC DNA]</scope>
    <source>
        <strain evidence="3 4">TBRC 17660</strain>
    </source>
</reference>
<dbReference type="Proteomes" id="UP001321700">
    <property type="component" value="Unassembled WGS sequence"/>
</dbReference>
<feature type="signal peptide" evidence="2">
    <location>
        <begin position="1"/>
        <end position="22"/>
    </location>
</feature>
<feature type="region of interest" description="Disordered" evidence="1">
    <location>
        <begin position="56"/>
        <end position="86"/>
    </location>
</feature>
<evidence type="ECO:0000313" key="3">
    <source>
        <dbReference type="EMBL" id="MDT7520375.1"/>
    </source>
</evidence>
<keyword evidence="2" id="KW-0732">Signal</keyword>
<name>A0ABU3KRD8_9BURK</name>
<organism evidence="3 4">
    <name type="scientific">Rhodoferax potami</name>
    <dbReference type="NCBI Taxonomy" id="3068338"/>
    <lineage>
        <taxon>Bacteria</taxon>
        <taxon>Pseudomonadati</taxon>
        <taxon>Pseudomonadota</taxon>
        <taxon>Betaproteobacteria</taxon>
        <taxon>Burkholderiales</taxon>
        <taxon>Comamonadaceae</taxon>
        <taxon>Rhodoferax</taxon>
    </lineage>
</organism>
<evidence type="ECO:0000256" key="2">
    <source>
        <dbReference type="SAM" id="SignalP"/>
    </source>
</evidence>
<dbReference type="RefSeq" id="WP_313875979.1">
    <property type="nucleotide sequence ID" value="NZ_JAVBIK010000001.1"/>
</dbReference>
<keyword evidence="4" id="KW-1185">Reference proteome</keyword>
<sequence>MKQIKQWTIPAVLALGLLGACGGGSVDPLTQNAPGADVVAGVEVKTSVVVSEAQRLTAASTNDTAEPASLGSVTLATSETDEPADI</sequence>
<evidence type="ECO:0000313" key="4">
    <source>
        <dbReference type="Proteomes" id="UP001321700"/>
    </source>
</evidence>